<dbReference type="RefSeq" id="WP_015930724.1">
    <property type="nucleotide sequence ID" value="NC_011894.1"/>
</dbReference>
<keyword evidence="1" id="KW-0472">Membrane</keyword>
<keyword evidence="3" id="KW-1185">Reference proteome</keyword>
<dbReference type="Proteomes" id="UP000008207">
    <property type="component" value="Chromosome"/>
</dbReference>
<proteinExistence type="predicted"/>
<evidence type="ECO:0000313" key="3">
    <source>
        <dbReference type="Proteomes" id="UP000008207"/>
    </source>
</evidence>
<name>B8IV17_METNO</name>
<feature type="transmembrane region" description="Helical" evidence="1">
    <location>
        <begin position="27"/>
        <end position="52"/>
    </location>
</feature>
<sequence length="56" mass="6248">MHQNKTEMSGFHPGSPFLDRLRDAAMLLTLAVGIPLTLAWVGLVGWSVVWLICWVL</sequence>
<dbReference type="EMBL" id="CP001349">
    <property type="protein sequence ID" value="ACL59075.1"/>
    <property type="molecule type" value="Genomic_DNA"/>
</dbReference>
<organism evidence="2 3">
    <name type="scientific">Methylobacterium nodulans (strain LMG 21967 / CNCM I-2342 / ORS 2060)</name>
    <dbReference type="NCBI Taxonomy" id="460265"/>
    <lineage>
        <taxon>Bacteria</taxon>
        <taxon>Pseudomonadati</taxon>
        <taxon>Pseudomonadota</taxon>
        <taxon>Alphaproteobacteria</taxon>
        <taxon>Hyphomicrobiales</taxon>
        <taxon>Methylobacteriaceae</taxon>
        <taxon>Methylobacterium</taxon>
    </lineage>
</organism>
<keyword evidence="1" id="KW-0812">Transmembrane</keyword>
<evidence type="ECO:0000313" key="2">
    <source>
        <dbReference type="EMBL" id="ACL59075.1"/>
    </source>
</evidence>
<keyword evidence="1" id="KW-1133">Transmembrane helix</keyword>
<dbReference type="AlphaFoldDB" id="B8IV17"/>
<protein>
    <submittedName>
        <fullName evidence="2">Uncharacterized protein</fullName>
    </submittedName>
</protein>
<reference evidence="2 3" key="1">
    <citation type="submission" date="2009-01" db="EMBL/GenBank/DDBJ databases">
        <title>Complete sequence of chromosome of Methylobacterium nodulans ORS 2060.</title>
        <authorList>
            <consortium name="US DOE Joint Genome Institute"/>
            <person name="Lucas S."/>
            <person name="Copeland A."/>
            <person name="Lapidus A."/>
            <person name="Glavina del Rio T."/>
            <person name="Dalin E."/>
            <person name="Tice H."/>
            <person name="Bruce D."/>
            <person name="Goodwin L."/>
            <person name="Pitluck S."/>
            <person name="Sims D."/>
            <person name="Brettin T."/>
            <person name="Detter J.C."/>
            <person name="Han C."/>
            <person name="Larimer F."/>
            <person name="Land M."/>
            <person name="Hauser L."/>
            <person name="Kyrpides N."/>
            <person name="Ivanova N."/>
            <person name="Marx C.J."/>
            <person name="Richardson P."/>
        </authorList>
    </citation>
    <scope>NUCLEOTIDE SEQUENCE [LARGE SCALE GENOMIC DNA]</scope>
    <source>
        <strain evidence="3">LMG 21967 / CNCM I-2342 / ORS 2060</strain>
    </source>
</reference>
<accession>B8IV17</accession>
<dbReference type="STRING" id="460265.Mnod_4198"/>
<gene>
    <name evidence="2" type="ordered locus">Mnod_4198</name>
</gene>
<dbReference type="HOGENOM" id="CLU_3009133_0_0_5"/>
<dbReference type="eggNOG" id="ENOG5030Y92">
    <property type="taxonomic scope" value="Bacteria"/>
</dbReference>
<dbReference type="KEGG" id="mno:Mnod_4198"/>
<evidence type="ECO:0000256" key="1">
    <source>
        <dbReference type="SAM" id="Phobius"/>
    </source>
</evidence>